<keyword evidence="12" id="KW-1185">Reference proteome</keyword>
<accession>A0A1T5BGS8</accession>
<evidence type="ECO:0000313" key="12">
    <source>
        <dbReference type="Proteomes" id="UP000243406"/>
    </source>
</evidence>
<dbReference type="PROSITE" id="PS50893">
    <property type="entry name" value="ABC_TRANSPORTER_2"/>
    <property type="match status" value="1"/>
</dbReference>
<dbReference type="PANTHER" id="PTHR42781:SF4">
    <property type="entry name" value="SPERMIDINE_PUTRESCINE IMPORT ATP-BINDING PROTEIN POTA"/>
    <property type="match status" value="1"/>
</dbReference>
<dbReference type="InterPro" id="IPR050093">
    <property type="entry name" value="ABC_SmlMolc_Importer"/>
</dbReference>
<keyword evidence="7" id="KW-0406">Ion transport</keyword>
<dbReference type="GO" id="GO:0015408">
    <property type="term" value="F:ABC-type ferric iron transporter activity"/>
    <property type="evidence" value="ECO:0007669"/>
    <property type="project" value="InterPro"/>
</dbReference>
<evidence type="ECO:0000256" key="2">
    <source>
        <dbReference type="ARBA" id="ARBA00022475"/>
    </source>
</evidence>
<evidence type="ECO:0000259" key="10">
    <source>
        <dbReference type="PROSITE" id="PS50893"/>
    </source>
</evidence>
<evidence type="ECO:0000256" key="1">
    <source>
        <dbReference type="ARBA" id="ARBA00022448"/>
    </source>
</evidence>
<dbReference type="InterPro" id="IPR008995">
    <property type="entry name" value="Mo/tungstate-bd_C_term_dom"/>
</dbReference>
<dbReference type="Proteomes" id="UP000243406">
    <property type="component" value="Unassembled WGS sequence"/>
</dbReference>
<dbReference type="SUPFAM" id="SSF50331">
    <property type="entry name" value="MOP-like"/>
    <property type="match status" value="1"/>
</dbReference>
<gene>
    <name evidence="11" type="ORF">SAMN02745120_1615</name>
</gene>
<dbReference type="InterPro" id="IPR015853">
    <property type="entry name" value="ABC_transpr_FbpC"/>
</dbReference>
<evidence type="ECO:0000256" key="9">
    <source>
        <dbReference type="ARBA" id="ARBA00066388"/>
    </source>
</evidence>
<evidence type="ECO:0000256" key="6">
    <source>
        <dbReference type="ARBA" id="ARBA00023004"/>
    </source>
</evidence>
<feature type="domain" description="ABC transporter" evidence="10">
    <location>
        <begin position="4"/>
        <end position="234"/>
    </location>
</feature>
<name>A0A1T5BGS8_9FIRM</name>
<evidence type="ECO:0000256" key="8">
    <source>
        <dbReference type="ARBA" id="ARBA00023136"/>
    </source>
</evidence>
<dbReference type="InterPro" id="IPR003439">
    <property type="entry name" value="ABC_transporter-like_ATP-bd"/>
</dbReference>
<dbReference type="InterPro" id="IPR027417">
    <property type="entry name" value="P-loop_NTPase"/>
</dbReference>
<dbReference type="GO" id="GO:0016887">
    <property type="term" value="F:ATP hydrolysis activity"/>
    <property type="evidence" value="ECO:0007669"/>
    <property type="project" value="InterPro"/>
</dbReference>
<keyword evidence="1" id="KW-0813">Transport</keyword>
<keyword evidence="4" id="KW-0547">Nucleotide-binding</keyword>
<keyword evidence="2" id="KW-1003">Cell membrane</keyword>
<dbReference type="GO" id="GO:0016020">
    <property type="term" value="C:membrane"/>
    <property type="evidence" value="ECO:0007669"/>
    <property type="project" value="InterPro"/>
</dbReference>
<keyword evidence="8" id="KW-0472">Membrane</keyword>
<sequence>MSKIVLNNIYKSFGHTKVIENINLEVEQGEILSLLGESGCGKTTTLKLIAGILSPDSGDIYIGEKRINDLPIEKRKAVIVFQDYVLFPHLNIEKNVGFGLKMMGKPKAEIKSKVDEMLSLVSLEGYNKRYPHELSGGQKQRIALARALAIEPSVLLLDEPFSNLDANLKESVRDLVMTIQRKLNITTIMVTHEKEEAMMYSDKIAVMIDGKIEQIGSSMEVYNEPRTLEVAKLVSTYNLIEGYSKSNIIELFGVKINSRFENEKVSIIIRPEAIVIDESSSIKARLLREKFAGEKKYLELELGNIKLKAVADSSCNFVEDQEIGIRFLEDKLFIYEVKE</sequence>
<dbReference type="SMART" id="SM00382">
    <property type="entry name" value="AAA"/>
    <property type="match status" value="1"/>
</dbReference>
<protein>
    <recommendedName>
        <fullName evidence="9">ABC-type quaternary amine transporter</fullName>
        <ecNumber evidence="9">7.6.2.9</ecNumber>
    </recommendedName>
</protein>
<dbReference type="AlphaFoldDB" id="A0A1T5BGS8"/>
<dbReference type="FunFam" id="3.40.50.300:FF:000425">
    <property type="entry name" value="Probable ABC transporter, ATP-binding subunit"/>
    <property type="match status" value="1"/>
</dbReference>
<evidence type="ECO:0000256" key="7">
    <source>
        <dbReference type="ARBA" id="ARBA00023065"/>
    </source>
</evidence>
<dbReference type="Gene3D" id="3.40.50.300">
    <property type="entry name" value="P-loop containing nucleotide triphosphate hydrolases"/>
    <property type="match status" value="1"/>
</dbReference>
<dbReference type="PANTHER" id="PTHR42781">
    <property type="entry name" value="SPERMIDINE/PUTRESCINE IMPORT ATP-BINDING PROTEIN POTA"/>
    <property type="match status" value="1"/>
</dbReference>
<dbReference type="EMBL" id="FUYN01000003">
    <property type="protein sequence ID" value="SKB46502.1"/>
    <property type="molecule type" value="Genomic_DNA"/>
</dbReference>
<keyword evidence="5 11" id="KW-0067">ATP-binding</keyword>
<keyword evidence="3" id="KW-0410">Iron transport</keyword>
<evidence type="ECO:0000256" key="5">
    <source>
        <dbReference type="ARBA" id="ARBA00022840"/>
    </source>
</evidence>
<dbReference type="CDD" id="cd03259">
    <property type="entry name" value="ABC_Carb_Solutes_like"/>
    <property type="match status" value="1"/>
</dbReference>
<evidence type="ECO:0000256" key="3">
    <source>
        <dbReference type="ARBA" id="ARBA00022496"/>
    </source>
</evidence>
<proteinExistence type="predicted"/>
<evidence type="ECO:0000256" key="4">
    <source>
        <dbReference type="ARBA" id="ARBA00022741"/>
    </source>
</evidence>
<dbReference type="EC" id="7.6.2.9" evidence="9"/>
<dbReference type="RefSeq" id="WP_079589474.1">
    <property type="nucleotide sequence ID" value="NZ_FUYN01000003.1"/>
</dbReference>
<dbReference type="InterPro" id="IPR017871">
    <property type="entry name" value="ABC_transporter-like_CS"/>
</dbReference>
<dbReference type="PROSITE" id="PS00211">
    <property type="entry name" value="ABC_TRANSPORTER_1"/>
    <property type="match status" value="1"/>
</dbReference>
<organism evidence="11 12">
    <name type="scientific">Acetoanaerobium noterae</name>
    <dbReference type="NCBI Taxonomy" id="745369"/>
    <lineage>
        <taxon>Bacteria</taxon>
        <taxon>Bacillati</taxon>
        <taxon>Bacillota</taxon>
        <taxon>Clostridia</taxon>
        <taxon>Peptostreptococcales</taxon>
        <taxon>Filifactoraceae</taxon>
        <taxon>Acetoanaerobium</taxon>
    </lineage>
</organism>
<reference evidence="12" key="1">
    <citation type="submission" date="2017-02" db="EMBL/GenBank/DDBJ databases">
        <authorList>
            <person name="Varghese N."/>
            <person name="Submissions S."/>
        </authorList>
    </citation>
    <scope>NUCLEOTIDE SEQUENCE [LARGE SCALE GENOMIC DNA]</scope>
    <source>
        <strain evidence="12">ATCC 35199</strain>
    </source>
</reference>
<dbReference type="GO" id="GO:0005524">
    <property type="term" value="F:ATP binding"/>
    <property type="evidence" value="ECO:0007669"/>
    <property type="project" value="UniProtKB-KW"/>
</dbReference>
<dbReference type="InterPro" id="IPR003593">
    <property type="entry name" value="AAA+_ATPase"/>
</dbReference>
<dbReference type="SUPFAM" id="SSF52540">
    <property type="entry name" value="P-loop containing nucleoside triphosphate hydrolases"/>
    <property type="match status" value="1"/>
</dbReference>
<dbReference type="OrthoDB" id="9802264at2"/>
<evidence type="ECO:0000313" key="11">
    <source>
        <dbReference type="EMBL" id="SKB46502.1"/>
    </source>
</evidence>
<dbReference type="GO" id="GO:0015418">
    <property type="term" value="F:ABC-type quaternary ammonium compound transporting activity"/>
    <property type="evidence" value="ECO:0007669"/>
    <property type="project" value="UniProtKB-EC"/>
</dbReference>
<dbReference type="Pfam" id="PF00005">
    <property type="entry name" value="ABC_tran"/>
    <property type="match status" value="1"/>
</dbReference>
<keyword evidence="6" id="KW-0408">Iron</keyword>